<dbReference type="HOGENOM" id="CLU_078311_0_0_1"/>
<dbReference type="OrthoDB" id="2691131at2759"/>
<proteinExistence type="predicted"/>
<keyword evidence="3" id="KW-1185">Reference proteome</keyword>
<evidence type="ECO:0000313" key="2">
    <source>
        <dbReference type="EMBL" id="KIN92708.1"/>
    </source>
</evidence>
<organism evidence="2 3">
    <name type="scientific">Pisolithus tinctorius Marx 270</name>
    <dbReference type="NCBI Taxonomy" id="870435"/>
    <lineage>
        <taxon>Eukaryota</taxon>
        <taxon>Fungi</taxon>
        <taxon>Dikarya</taxon>
        <taxon>Basidiomycota</taxon>
        <taxon>Agaricomycotina</taxon>
        <taxon>Agaricomycetes</taxon>
        <taxon>Agaricomycetidae</taxon>
        <taxon>Boletales</taxon>
        <taxon>Sclerodermatineae</taxon>
        <taxon>Pisolithaceae</taxon>
        <taxon>Pisolithus</taxon>
    </lineage>
</organism>
<evidence type="ECO:0000256" key="1">
    <source>
        <dbReference type="SAM" id="Phobius"/>
    </source>
</evidence>
<name>A0A0C3NAW6_PISTI</name>
<reference evidence="2 3" key="1">
    <citation type="submission" date="2014-04" db="EMBL/GenBank/DDBJ databases">
        <authorList>
            <consortium name="DOE Joint Genome Institute"/>
            <person name="Kuo A."/>
            <person name="Kohler A."/>
            <person name="Costa M.D."/>
            <person name="Nagy L.G."/>
            <person name="Floudas D."/>
            <person name="Copeland A."/>
            <person name="Barry K.W."/>
            <person name="Cichocki N."/>
            <person name="Veneault-Fourrey C."/>
            <person name="LaButti K."/>
            <person name="Lindquist E.A."/>
            <person name="Lipzen A."/>
            <person name="Lundell T."/>
            <person name="Morin E."/>
            <person name="Murat C."/>
            <person name="Sun H."/>
            <person name="Tunlid A."/>
            <person name="Henrissat B."/>
            <person name="Grigoriev I.V."/>
            <person name="Hibbett D.S."/>
            <person name="Martin F."/>
            <person name="Nordberg H.P."/>
            <person name="Cantor M.N."/>
            <person name="Hua S.X."/>
        </authorList>
    </citation>
    <scope>NUCLEOTIDE SEQUENCE [LARGE SCALE GENOMIC DNA]</scope>
    <source>
        <strain evidence="2 3">Marx 270</strain>
    </source>
</reference>
<keyword evidence="1" id="KW-0812">Transmembrane</keyword>
<accession>A0A0C3NAW6</accession>
<dbReference type="InParanoid" id="A0A0C3NAW6"/>
<dbReference type="Proteomes" id="UP000054217">
    <property type="component" value="Unassembled WGS sequence"/>
</dbReference>
<gene>
    <name evidence="2" type="ORF">M404DRAFT_11578</name>
</gene>
<dbReference type="STRING" id="870435.A0A0C3NAW6"/>
<keyword evidence="1" id="KW-1133">Transmembrane helix</keyword>
<evidence type="ECO:0000313" key="3">
    <source>
        <dbReference type="Proteomes" id="UP000054217"/>
    </source>
</evidence>
<protein>
    <submittedName>
        <fullName evidence="2">Uncharacterized protein</fullName>
    </submittedName>
</protein>
<sequence length="309" mass="36832">MSDYYWKPSKPTDTQMDYITQVWYTLHPVPGNRAIMEIKQSNLNDDEITTLHWAFIPIFYGTHVTLFLWRYYLLIELFLQFKENTDDKYMEFLPTLISNIIHLDNVIESFICPCLNVPLAELPDYHSKNFDEYLVTEYLIGQHDPQSVNYFRAHCPTNIECISMEGFDWKAYSDRIPEPMDGADYDWDIEQLPYDDYEEVWDAAEEWYGQNPNPQWISRWVKWEDESMEQGGEEQHSLPSTAQASRFMYLLRVSVAQYIKYRSKEGGPAMWKEMNGQERGFQSPWLMWRQCSLSDDMQYILHVPHPSSR</sequence>
<feature type="transmembrane region" description="Helical" evidence="1">
    <location>
        <begin position="51"/>
        <end position="72"/>
    </location>
</feature>
<dbReference type="AlphaFoldDB" id="A0A0C3NAW6"/>
<keyword evidence="1" id="KW-0472">Membrane</keyword>
<dbReference type="EMBL" id="KN832461">
    <property type="protein sequence ID" value="KIN92708.1"/>
    <property type="molecule type" value="Genomic_DNA"/>
</dbReference>
<reference evidence="3" key="2">
    <citation type="submission" date="2015-01" db="EMBL/GenBank/DDBJ databases">
        <title>Evolutionary Origins and Diversification of the Mycorrhizal Mutualists.</title>
        <authorList>
            <consortium name="DOE Joint Genome Institute"/>
            <consortium name="Mycorrhizal Genomics Consortium"/>
            <person name="Kohler A."/>
            <person name="Kuo A."/>
            <person name="Nagy L.G."/>
            <person name="Floudas D."/>
            <person name="Copeland A."/>
            <person name="Barry K.W."/>
            <person name="Cichocki N."/>
            <person name="Veneault-Fourrey C."/>
            <person name="LaButti K."/>
            <person name="Lindquist E.A."/>
            <person name="Lipzen A."/>
            <person name="Lundell T."/>
            <person name="Morin E."/>
            <person name="Murat C."/>
            <person name="Riley R."/>
            <person name="Ohm R."/>
            <person name="Sun H."/>
            <person name="Tunlid A."/>
            <person name="Henrissat B."/>
            <person name="Grigoriev I.V."/>
            <person name="Hibbett D.S."/>
            <person name="Martin F."/>
        </authorList>
    </citation>
    <scope>NUCLEOTIDE SEQUENCE [LARGE SCALE GENOMIC DNA]</scope>
    <source>
        <strain evidence="3">Marx 270</strain>
    </source>
</reference>